<evidence type="ECO:0000256" key="1">
    <source>
        <dbReference type="SAM" id="MobiDB-lite"/>
    </source>
</evidence>
<feature type="region of interest" description="Disordered" evidence="1">
    <location>
        <begin position="76"/>
        <end position="111"/>
    </location>
</feature>
<feature type="signal peptide" evidence="2">
    <location>
        <begin position="1"/>
        <end position="16"/>
    </location>
</feature>
<evidence type="ECO:0000313" key="3">
    <source>
        <dbReference type="EMBL" id="SOQ46451.1"/>
    </source>
</evidence>
<feature type="compositionally biased region" description="Basic residues" evidence="1">
    <location>
        <begin position="88"/>
        <end position="98"/>
    </location>
</feature>
<sequence>MFKALPILLLVAGAYSQGNGDLDSVLNQIFGPPPGTNTNTQTPKPQASTIVPPIQNNSGTVARTAFCEAVMLAKEEARRVEEQTSSRPSRRERHSGRRGSRDDLRPPTRPVRAACRVPRAPQRAIRPPQIGPRLKIVCRVVDDTDEVPRVEAKDSALLTQDYSKQDDPRHNLPYRCNSCKPGSTVDTTMKTPEH</sequence>
<feature type="region of interest" description="Disordered" evidence="1">
    <location>
        <begin position="30"/>
        <end position="56"/>
    </location>
</feature>
<accession>A0A2H1W044</accession>
<reference evidence="3" key="1">
    <citation type="submission" date="2016-07" db="EMBL/GenBank/DDBJ databases">
        <authorList>
            <person name="Bretaudeau A."/>
        </authorList>
    </citation>
    <scope>NUCLEOTIDE SEQUENCE</scope>
    <source>
        <strain evidence="3">Rice</strain>
        <tissue evidence="3">Whole body</tissue>
    </source>
</reference>
<keyword evidence="2" id="KW-0732">Signal</keyword>
<organism evidence="3">
    <name type="scientific">Spodoptera frugiperda</name>
    <name type="common">Fall armyworm</name>
    <dbReference type="NCBI Taxonomy" id="7108"/>
    <lineage>
        <taxon>Eukaryota</taxon>
        <taxon>Metazoa</taxon>
        <taxon>Ecdysozoa</taxon>
        <taxon>Arthropoda</taxon>
        <taxon>Hexapoda</taxon>
        <taxon>Insecta</taxon>
        <taxon>Pterygota</taxon>
        <taxon>Neoptera</taxon>
        <taxon>Endopterygota</taxon>
        <taxon>Lepidoptera</taxon>
        <taxon>Glossata</taxon>
        <taxon>Ditrysia</taxon>
        <taxon>Noctuoidea</taxon>
        <taxon>Noctuidae</taxon>
        <taxon>Amphipyrinae</taxon>
        <taxon>Spodoptera</taxon>
    </lineage>
</organism>
<proteinExistence type="predicted"/>
<dbReference type="EMBL" id="ODYU01005521">
    <property type="protein sequence ID" value="SOQ46451.1"/>
    <property type="molecule type" value="Genomic_DNA"/>
</dbReference>
<protein>
    <submittedName>
        <fullName evidence="3">SFRICE_009153</fullName>
    </submittedName>
</protein>
<gene>
    <name evidence="3" type="ORF">SFRICE_009153</name>
</gene>
<feature type="chain" id="PRO_5013561005" evidence="2">
    <location>
        <begin position="17"/>
        <end position="194"/>
    </location>
</feature>
<evidence type="ECO:0000256" key="2">
    <source>
        <dbReference type="SAM" id="SignalP"/>
    </source>
</evidence>
<dbReference type="AlphaFoldDB" id="A0A2H1W044"/>
<feature type="compositionally biased region" description="Low complexity" evidence="1">
    <location>
        <begin position="36"/>
        <end position="46"/>
    </location>
</feature>
<dbReference type="OrthoDB" id="6261922at2759"/>
<name>A0A2H1W044_SPOFR</name>